<dbReference type="GO" id="GO:0003725">
    <property type="term" value="F:double-stranded RNA binding"/>
    <property type="evidence" value="ECO:0007669"/>
    <property type="project" value="TreeGrafter"/>
</dbReference>
<dbReference type="InterPro" id="IPR014720">
    <property type="entry name" value="dsRBD_dom"/>
</dbReference>
<proteinExistence type="inferred from homology"/>
<dbReference type="HAMAP" id="MF_00104">
    <property type="entry name" value="RNase_III"/>
    <property type="match status" value="1"/>
</dbReference>
<name>A0A1F8H7C8_9BACT</name>
<evidence type="ECO:0000256" key="7">
    <source>
        <dbReference type="ARBA" id="ARBA00022801"/>
    </source>
</evidence>
<dbReference type="EMBL" id="MGKW01000047">
    <property type="protein sequence ID" value="OGN32819.1"/>
    <property type="molecule type" value="Genomic_DNA"/>
</dbReference>
<dbReference type="GO" id="GO:0004525">
    <property type="term" value="F:ribonuclease III activity"/>
    <property type="evidence" value="ECO:0007669"/>
    <property type="project" value="UniProtKB-UniRule"/>
</dbReference>
<keyword evidence="9" id="KW-0460">Magnesium</keyword>
<dbReference type="GO" id="GO:0019843">
    <property type="term" value="F:rRNA binding"/>
    <property type="evidence" value="ECO:0007669"/>
    <property type="project" value="UniProtKB-KW"/>
</dbReference>
<evidence type="ECO:0000256" key="6">
    <source>
        <dbReference type="ARBA" id="ARBA00022759"/>
    </source>
</evidence>
<dbReference type="Pfam" id="PF00035">
    <property type="entry name" value="dsrm"/>
    <property type="match status" value="1"/>
</dbReference>
<keyword evidence="8 9" id="KW-0694">RNA-binding</keyword>
<evidence type="ECO:0000259" key="11">
    <source>
        <dbReference type="PROSITE" id="PS50142"/>
    </source>
</evidence>
<feature type="active site" evidence="9">
    <location>
        <position position="61"/>
    </location>
</feature>
<comment type="catalytic activity">
    <reaction evidence="1 9">
        <text>Endonucleolytic cleavage to 5'-phosphomonoester.</text>
        <dbReference type="EC" id="3.1.26.3"/>
    </reaction>
</comment>
<keyword evidence="9" id="KW-0819">tRNA processing</keyword>
<feature type="binding site" evidence="9">
    <location>
        <position position="136"/>
    </location>
    <ligand>
        <name>Mg(2+)</name>
        <dbReference type="ChEBI" id="CHEBI:18420"/>
    </ligand>
</feature>
<dbReference type="SMART" id="SM00535">
    <property type="entry name" value="RIBOc"/>
    <property type="match status" value="1"/>
</dbReference>
<evidence type="ECO:0000256" key="1">
    <source>
        <dbReference type="ARBA" id="ARBA00000109"/>
    </source>
</evidence>
<dbReference type="FunFam" id="1.10.1520.10:FF:000001">
    <property type="entry name" value="Ribonuclease 3"/>
    <property type="match status" value="1"/>
</dbReference>
<comment type="function">
    <text evidence="9">Digests double-stranded RNA. Involved in the processing of primary rRNA transcript to yield the immediate precursors to the large and small rRNAs (23S and 16S). Processes some mRNAs, and tRNAs when they are encoded in the rRNA operon. Processes pre-crRNA and tracrRNA of type II CRISPR loci if present in the organism.</text>
</comment>
<feature type="active site" evidence="9">
    <location>
        <position position="136"/>
    </location>
</feature>
<dbReference type="SMART" id="SM00358">
    <property type="entry name" value="DSRM"/>
    <property type="match status" value="1"/>
</dbReference>
<feature type="binding site" evidence="9">
    <location>
        <position position="133"/>
    </location>
    <ligand>
        <name>Mg(2+)</name>
        <dbReference type="ChEBI" id="CHEBI:18420"/>
    </ligand>
</feature>
<evidence type="ECO:0000256" key="9">
    <source>
        <dbReference type="HAMAP-Rule" id="MF_00104"/>
    </source>
</evidence>
<sequence length="252" mass="28667">MDHSEDVDDVKSSRLKEIQNRIGIVFRDEKILQQAFVHRSFLNENQSLDLEHNERLEFLGDKVFGMALGAFLYRKLPDVPEGKMTQIFGFMSSAEMHTQIAEELGLGEFLLLSRGERREFDSGNRARIFIIANTLEALIGAIYLDRGPGMVELFLQNTIFPRLEKVIAGRLYLDSKSYLQETVQELRGITPTYEVVTEKGPDHNRHFKVVVVCGDRRIGEGTGPSKRLAEAEAARDALLKEFKIEFSNVKTC</sequence>
<feature type="domain" description="RNase III" evidence="11">
    <location>
        <begin position="15"/>
        <end position="147"/>
    </location>
</feature>
<keyword evidence="3 9" id="KW-0698">rRNA processing</keyword>
<dbReference type="PROSITE" id="PS50142">
    <property type="entry name" value="RNASE_3_2"/>
    <property type="match status" value="1"/>
</dbReference>
<comment type="subcellular location">
    <subcellularLocation>
        <location evidence="9">Cytoplasm</location>
    </subcellularLocation>
</comment>
<dbReference type="GO" id="GO:0010468">
    <property type="term" value="P:regulation of gene expression"/>
    <property type="evidence" value="ECO:0007669"/>
    <property type="project" value="TreeGrafter"/>
</dbReference>
<dbReference type="CDD" id="cd10845">
    <property type="entry name" value="DSRM_RNAse_III_family"/>
    <property type="match status" value="1"/>
</dbReference>
<evidence type="ECO:0000256" key="4">
    <source>
        <dbReference type="ARBA" id="ARBA00022664"/>
    </source>
</evidence>
<protein>
    <recommendedName>
        <fullName evidence="9">Ribonuclease 3</fullName>
        <ecNumber evidence="9">3.1.26.3</ecNumber>
    </recommendedName>
    <alternativeName>
        <fullName evidence="9">Ribonuclease III</fullName>
        <shortName evidence="9">RNase III</shortName>
    </alternativeName>
</protein>
<feature type="domain" description="DRBM" evidence="10">
    <location>
        <begin position="174"/>
        <end position="243"/>
    </location>
</feature>
<evidence type="ECO:0000256" key="5">
    <source>
        <dbReference type="ARBA" id="ARBA00022722"/>
    </source>
</evidence>
<comment type="caution">
    <text evidence="12">The sequence shown here is derived from an EMBL/GenBank/DDBJ whole genome shotgun (WGS) entry which is preliminary data.</text>
</comment>
<dbReference type="SUPFAM" id="SSF54768">
    <property type="entry name" value="dsRNA-binding domain-like"/>
    <property type="match status" value="1"/>
</dbReference>
<dbReference type="InterPro" id="IPR011907">
    <property type="entry name" value="RNase_III"/>
</dbReference>
<dbReference type="Gene3D" id="3.30.160.20">
    <property type="match status" value="1"/>
</dbReference>
<comment type="cofactor">
    <cofactor evidence="9">
        <name>Mg(2+)</name>
        <dbReference type="ChEBI" id="CHEBI:18420"/>
    </cofactor>
</comment>
<evidence type="ECO:0000313" key="12">
    <source>
        <dbReference type="EMBL" id="OGN32819.1"/>
    </source>
</evidence>
<dbReference type="Pfam" id="PF14622">
    <property type="entry name" value="Ribonucleas_3_3"/>
    <property type="match status" value="1"/>
</dbReference>
<dbReference type="GO" id="GO:0006397">
    <property type="term" value="P:mRNA processing"/>
    <property type="evidence" value="ECO:0007669"/>
    <property type="project" value="UniProtKB-UniRule"/>
</dbReference>
<dbReference type="PANTHER" id="PTHR11207">
    <property type="entry name" value="RIBONUCLEASE III"/>
    <property type="match status" value="1"/>
</dbReference>
<dbReference type="CDD" id="cd00593">
    <property type="entry name" value="RIBOc"/>
    <property type="match status" value="1"/>
</dbReference>
<dbReference type="AlphaFoldDB" id="A0A1F8H7C8"/>
<keyword evidence="7 9" id="KW-0378">Hydrolase</keyword>
<dbReference type="GO" id="GO:0006364">
    <property type="term" value="P:rRNA processing"/>
    <property type="evidence" value="ECO:0007669"/>
    <property type="project" value="UniProtKB-UniRule"/>
</dbReference>
<dbReference type="GO" id="GO:0005737">
    <property type="term" value="C:cytoplasm"/>
    <property type="evidence" value="ECO:0007669"/>
    <property type="project" value="UniProtKB-SubCell"/>
</dbReference>
<feature type="binding site" evidence="9">
    <location>
        <position position="57"/>
    </location>
    <ligand>
        <name>Mg(2+)</name>
        <dbReference type="ChEBI" id="CHEBI:18420"/>
    </ligand>
</feature>
<keyword evidence="6 9" id="KW-0255">Endonuclease</keyword>
<dbReference type="Gene3D" id="1.10.1520.10">
    <property type="entry name" value="Ribonuclease III domain"/>
    <property type="match status" value="1"/>
</dbReference>
<comment type="subunit">
    <text evidence="9">Homodimer.</text>
</comment>
<dbReference type="SUPFAM" id="SSF69065">
    <property type="entry name" value="RNase III domain-like"/>
    <property type="match status" value="1"/>
</dbReference>
<evidence type="ECO:0000259" key="10">
    <source>
        <dbReference type="PROSITE" id="PS50137"/>
    </source>
</evidence>
<keyword evidence="9" id="KW-0699">rRNA-binding</keyword>
<dbReference type="GO" id="GO:0008033">
    <property type="term" value="P:tRNA processing"/>
    <property type="evidence" value="ECO:0007669"/>
    <property type="project" value="UniProtKB-KW"/>
</dbReference>
<accession>A0A1F8H7C8</accession>
<organism evidence="12 13">
    <name type="scientific">Candidatus Yanofskybacteria bacterium RIFCSPLOWO2_02_FULL_47_9b</name>
    <dbReference type="NCBI Taxonomy" id="1802708"/>
    <lineage>
        <taxon>Bacteria</taxon>
        <taxon>Candidatus Yanofskyibacteriota</taxon>
    </lineage>
</organism>
<evidence type="ECO:0000256" key="8">
    <source>
        <dbReference type="ARBA" id="ARBA00022884"/>
    </source>
</evidence>
<dbReference type="InterPro" id="IPR036389">
    <property type="entry name" value="RNase_III_sf"/>
</dbReference>
<dbReference type="PROSITE" id="PS50137">
    <property type="entry name" value="DS_RBD"/>
    <property type="match status" value="1"/>
</dbReference>
<dbReference type="NCBIfam" id="TIGR02191">
    <property type="entry name" value="RNaseIII"/>
    <property type="match status" value="1"/>
</dbReference>
<keyword evidence="5 9" id="KW-0540">Nuclease</keyword>
<reference evidence="12 13" key="1">
    <citation type="journal article" date="2016" name="Nat. Commun.">
        <title>Thousands of microbial genomes shed light on interconnected biogeochemical processes in an aquifer system.</title>
        <authorList>
            <person name="Anantharaman K."/>
            <person name="Brown C.T."/>
            <person name="Hug L.A."/>
            <person name="Sharon I."/>
            <person name="Castelle C.J."/>
            <person name="Probst A.J."/>
            <person name="Thomas B.C."/>
            <person name="Singh A."/>
            <person name="Wilkins M.J."/>
            <person name="Karaoz U."/>
            <person name="Brodie E.L."/>
            <person name="Williams K.H."/>
            <person name="Hubbard S.S."/>
            <person name="Banfield J.F."/>
        </authorList>
    </citation>
    <scope>NUCLEOTIDE SEQUENCE [LARGE SCALE GENOMIC DNA]</scope>
</reference>
<dbReference type="PANTHER" id="PTHR11207:SF0">
    <property type="entry name" value="RIBONUCLEASE 3"/>
    <property type="match status" value="1"/>
</dbReference>
<dbReference type="Proteomes" id="UP000178155">
    <property type="component" value="Unassembled WGS sequence"/>
</dbReference>
<dbReference type="EC" id="3.1.26.3" evidence="9"/>
<keyword evidence="4 9" id="KW-0507">mRNA processing</keyword>
<evidence type="ECO:0000313" key="13">
    <source>
        <dbReference type="Proteomes" id="UP000178155"/>
    </source>
</evidence>
<evidence type="ECO:0000256" key="2">
    <source>
        <dbReference type="ARBA" id="ARBA00010183"/>
    </source>
</evidence>
<keyword evidence="9" id="KW-0479">Metal-binding</keyword>
<dbReference type="GO" id="GO:0046872">
    <property type="term" value="F:metal ion binding"/>
    <property type="evidence" value="ECO:0007669"/>
    <property type="project" value="UniProtKB-KW"/>
</dbReference>
<comment type="similarity">
    <text evidence="2">Belongs to the ribonuclease III family.</text>
</comment>
<dbReference type="InterPro" id="IPR000999">
    <property type="entry name" value="RNase_III_dom"/>
</dbReference>
<keyword evidence="9" id="KW-0963">Cytoplasm</keyword>
<evidence type="ECO:0000256" key="3">
    <source>
        <dbReference type="ARBA" id="ARBA00022552"/>
    </source>
</evidence>
<gene>
    <name evidence="9" type="primary">rnc</name>
    <name evidence="12" type="ORF">A3I39_02875</name>
</gene>